<reference evidence="2" key="1">
    <citation type="journal article" date="2014" name="Int. J. Syst. Evol. Microbiol.">
        <title>Complete genome sequence of Corynebacterium casei LMG S-19264T (=DSM 44701T), isolated from a smear-ripened cheese.</title>
        <authorList>
            <consortium name="US DOE Joint Genome Institute (JGI-PGF)"/>
            <person name="Walter F."/>
            <person name="Albersmeier A."/>
            <person name="Kalinowski J."/>
            <person name="Ruckert C."/>
        </authorList>
    </citation>
    <scope>NUCLEOTIDE SEQUENCE</scope>
    <source>
        <strain evidence="2">CGMCC 1.15320</strain>
    </source>
</reference>
<organism evidence="2 3">
    <name type="scientific">Nitratireductor aestuarii</name>
    <dbReference type="NCBI Taxonomy" id="1735103"/>
    <lineage>
        <taxon>Bacteria</taxon>
        <taxon>Pseudomonadati</taxon>
        <taxon>Pseudomonadota</taxon>
        <taxon>Alphaproteobacteria</taxon>
        <taxon>Hyphomicrobiales</taxon>
        <taxon>Phyllobacteriaceae</taxon>
        <taxon>Nitratireductor</taxon>
    </lineage>
</organism>
<keyword evidence="1" id="KW-1133">Transmembrane helix</keyword>
<comment type="caution">
    <text evidence="2">The sequence shown here is derived from an EMBL/GenBank/DDBJ whole genome shotgun (WGS) entry which is preliminary data.</text>
</comment>
<dbReference type="EMBL" id="BMIF01000004">
    <property type="protein sequence ID" value="GGA63999.1"/>
    <property type="molecule type" value="Genomic_DNA"/>
</dbReference>
<evidence type="ECO:0000313" key="3">
    <source>
        <dbReference type="Proteomes" id="UP000636264"/>
    </source>
</evidence>
<keyword evidence="1" id="KW-0472">Membrane</keyword>
<name>A0A916RNM7_9HYPH</name>
<dbReference type="Proteomes" id="UP000636264">
    <property type="component" value="Unassembled WGS sequence"/>
</dbReference>
<dbReference type="AlphaFoldDB" id="A0A916RNM7"/>
<keyword evidence="3" id="KW-1185">Reference proteome</keyword>
<evidence type="ECO:0000256" key="1">
    <source>
        <dbReference type="SAM" id="Phobius"/>
    </source>
</evidence>
<keyword evidence="1" id="KW-0812">Transmembrane</keyword>
<accession>A0A916RNM7</accession>
<feature type="transmembrane region" description="Helical" evidence="1">
    <location>
        <begin position="27"/>
        <end position="46"/>
    </location>
</feature>
<proteinExistence type="predicted"/>
<reference evidence="2" key="2">
    <citation type="submission" date="2020-09" db="EMBL/GenBank/DDBJ databases">
        <authorList>
            <person name="Sun Q."/>
            <person name="Zhou Y."/>
        </authorList>
    </citation>
    <scope>NUCLEOTIDE SEQUENCE</scope>
    <source>
        <strain evidence="2">CGMCC 1.15320</strain>
    </source>
</reference>
<evidence type="ECO:0000313" key="2">
    <source>
        <dbReference type="EMBL" id="GGA63999.1"/>
    </source>
</evidence>
<sequence length="75" mass="7994">MNAPFRVGSASIGYLTSIEKGIVMVKSILFISLSAVCLAATLSLAINASMSHRNPTYVSKGCDTFSFQCYLSPRG</sequence>
<gene>
    <name evidence="2" type="ORF">GCM10011385_17270</name>
</gene>
<protein>
    <submittedName>
        <fullName evidence="2">Uncharacterized protein</fullName>
    </submittedName>
</protein>